<dbReference type="InterPro" id="IPR032675">
    <property type="entry name" value="LRR_dom_sf"/>
</dbReference>
<dbReference type="InterPro" id="IPR036047">
    <property type="entry name" value="F-box-like_dom_sf"/>
</dbReference>
<dbReference type="AlphaFoldDB" id="M2PIK9"/>
<dbReference type="OrthoDB" id="2785713at2759"/>
<evidence type="ECO:0000259" key="1">
    <source>
        <dbReference type="Pfam" id="PF12937"/>
    </source>
</evidence>
<dbReference type="Proteomes" id="UP000016930">
    <property type="component" value="Unassembled WGS sequence"/>
</dbReference>
<gene>
    <name evidence="2" type="ORF">CERSUDRAFT_85112</name>
</gene>
<dbReference type="CDD" id="cd09917">
    <property type="entry name" value="F-box_SF"/>
    <property type="match status" value="1"/>
</dbReference>
<dbReference type="Pfam" id="PF12937">
    <property type="entry name" value="F-box-like"/>
    <property type="match status" value="1"/>
</dbReference>
<feature type="domain" description="F-box" evidence="1">
    <location>
        <begin position="28"/>
        <end position="66"/>
    </location>
</feature>
<reference evidence="2 3" key="1">
    <citation type="journal article" date="2012" name="Proc. Natl. Acad. Sci. U.S.A.">
        <title>Comparative genomics of Ceriporiopsis subvermispora and Phanerochaete chrysosporium provide insight into selective ligninolysis.</title>
        <authorList>
            <person name="Fernandez-Fueyo E."/>
            <person name="Ruiz-Duenas F.J."/>
            <person name="Ferreira P."/>
            <person name="Floudas D."/>
            <person name="Hibbett D.S."/>
            <person name="Canessa P."/>
            <person name="Larrondo L.F."/>
            <person name="James T.Y."/>
            <person name="Seelenfreund D."/>
            <person name="Lobos S."/>
            <person name="Polanco R."/>
            <person name="Tello M."/>
            <person name="Honda Y."/>
            <person name="Watanabe T."/>
            <person name="Watanabe T."/>
            <person name="Ryu J.S."/>
            <person name="Kubicek C.P."/>
            <person name="Schmoll M."/>
            <person name="Gaskell J."/>
            <person name="Hammel K.E."/>
            <person name="St John F.J."/>
            <person name="Vanden Wymelenberg A."/>
            <person name="Sabat G."/>
            <person name="Splinter BonDurant S."/>
            <person name="Syed K."/>
            <person name="Yadav J.S."/>
            <person name="Doddapaneni H."/>
            <person name="Subramanian V."/>
            <person name="Lavin J.L."/>
            <person name="Oguiza J.A."/>
            <person name="Perez G."/>
            <person name="Pisabarro A.G."/>
            <person name="Ramirez L."/>
            <person name="Santoyo F."/>
            <person name="Master E."/>
            <person name="Coutinho P.M."/>
            <person name="Henrissat B."/>
            <person name="Lombard V."/>
            <person name="Magnuson J.K."/>
            <person name="Kuees U."/>
            <person name="Hori C."/>
            <person name="Igarashi K."/>
            <person name="Samejima M."/>
            <person name="Held B.W."/>
            <person name="Barry K.W."/>
            <person name="LaButti K.M."/>
            <person name="Lapidus A."/>
            <person name="Lindquist E.A."/>
            <person name="Lucas S.M."/>
            <person name="Riley R."/>
            <person name="Salamov A.A."/>
            <person name="Hoffmeister D."/>
            <person name="Schwenk D."/>
            <person name="Hadar Y."/>
            <person name="Yarden O."/>
            <person name="de Vries R.P."/>
            <person name="Wiebenga A."/>
            <person name="Stenlid J."/>
            <person name="Eastwood D."/>
            <person name="Grigoriev I.V."/>
            <person name="Berka R.M."/>
            <person name="Blanchette R.A."/>
            <person name="Kersten P."/>
            <person name="Martinez A.T."/>
            <person name="Vicuna R."/>
            <person name="Cullen D."/>
        </authorList>
    </citation>
    <scope>NUCLEOTIDE SEQUENCE [LARGE SCALE GENOMIC DNA]</scope>
    <source>
        <strain evidence="2 3">B</strain>
    </source>
</reference>
<proteinExistence type="predicted"/>
<sequence length="488" mass="55024">MAVPTIARDVRPRSVSAAKAKSKASLNHDVLCYIVSYLEQRELLNVMETCHAFHSAALKPLVQRISLWPMGTRALQSFCEFLLADPAGRAVHVREIRLFLNSVSNLRSVLPTIIRALALCTNAEALTMSVTDQNLQLYPDLFTAVTSLRKLKTVSLTVYGGPRAAGLIAAMPSTLTSLEFSFDEDWSDAARLFEHQSRTLETLHVRGAHFVDRPTAQFEALRELSLRFGEASYDVALLKWLFPNVTHLHLEEESFLTWEDADVREDAAQAHRKRNLEAQEKASWTSLKSVKGELRSIWAAAFGCTVDSLATRVESCHAKRLADVLHDMQPRELDLEVPMYGWEAGEFHALLHAAKDLTSLRLRLELDQDSGVKPDDIMLHTVKLLGHLPLTTLDLSLVIAEDHYDYDEGHPTAESLSDLNIESYVRQLAENIKTLRKASLRVDVNSNSEWNIRRSASGKSLLERAMWENRLGESYVEEEETDDEYEDC</sequence>
<dbReference type="InterPro" id="IPR001810">
    <property type="entry name" value="F-box_dom"/>
</dbReference>
<organism evidence="2 3">
    <name type="scientific">Ceriporiopsis subvermispora (strain B)</name>
    <name type="common">White-rot fungus</name>
    <name type="synonym">Gelatoporia subvermispora</name>
    <dbReference type="NCBI Taxonomy" id="914234"/>
    <lineage>
        <taxon>Eukaryota</taxon>
        <taxon>Fungi</taxon>
        <taxon>Dikarya</taxon>
        <taxon>Basidiomycota</taxon>
        <taxon>Agaricomycotina</taxon>
        <taxon>Agaricomycetes</taxon>
        <taxon>Polyporales</taxon>
        <taxon>Gelatoporiaceae</taxon>
        <taxon>Gelatoporia</taxon>
    </lineage>
</organism>
<evidence type="ECO:0000313" key="2">
    <source>
        <dbReference type="EMBL" id="EMD35989.1"/>
    </source>
</evidence>
<dbReference type="EMBL" id="KB445799">
    <property type="protein sequence ID" value="EMD35989.1"/>
    <property type="molecule type" value="Genomic_DNA"/>
</dbReference>
<dbReference type="SUPFAM" id="SSF81383">
    <property type="entry name" value="F-box domain"/>
    <property type="match status" value="1"/>
</dbReference>
<protein>
    <recommendedName>
        <fullName evidence="1">F-box domain-containing protein</fullName>
    </recommendedName>
</protein>
<dbReference type="HOGENOM" id="CLU_550930_0_0_1"/>
<name>M2PIK9_CERS8</name>
<accession>M2PIK9</accession>
<keyword evidence="3" id="KW-1185">Reference proteome</keyword>
<evidence type="ECO:0000313" key="3">
    <source>
        <dbReference type="Proteomes" id="UP000016930"/>
    </source>
</evidence>
<dbReference type="Gene3D" id="3.80.10.10">
    <property type="entry name" value="Ribonuclease Inhibitor"/>
    <property type="match status" value="1"/>
</dbReference>